<sequence length="239" mass="26508">MASGPTSSGGSHSRRGLISCLHSLKCRDEDAPLPHDDDLRQATHQLIVGLYDEAFRRLRLSCKAMPDLYGLLSTRGLCLGLLDPVSNIILNTIVLLDPKTKPPKDDYYYDVDAAPPAAKRRCRPGFDPWHEVACRSTHSLMAFLVAYFGCINEPQAFRYLYRANANLNLAVMLVQHDLFHAEPEALDPESDRTRAALKWAATSAGDDSSATLARVMAIRLKHADLDLVKKKLFSATPLH</sequence>
<name>M8C2J5_AEGTA</name>
<evidence type="ECO:0000313" key="2">
    <source>
        <dbReference type="EnsemblPlants" id="EMT28469"/>
    </source>
</evidence>
<accession>M8C2J5</accession>
<dbReference type="AlphaFoldDB" id="M8C2J5"/>
<evidence type="ECO:0000259" key="1">
    <source>
        <dbReference type="Pfam" id="PF20235"/>
    </source>
</evidence>
<proteinExistence type="predicted"/>
<reference evidence="2" key="1">
    <citation type="submission" date="2015-06" db="UniProtKB">
        <authorList>
            <consortium name="EnsemblPlants"/>
        </authorList>
    </citation>
    <scope>IDENTIFICATION</scope>
</reference>
<dbReference type="Pfam" id="PF20235">
    <property type="entry name" value="PIR2-like_helical"/>
    <property type="match status" value="1"/>
</dbReference>
<feature type="domain" description="PIR2-like helical" evidence="1">
    <location>
        <begin position="47"/>
        <end position="173"/>
    </location>
</feature>
<organism evidence="2">
    <name type="scientific">Aegilops tauschii</name>
    <name type="common">Tausch's goatgrass</name>
    <name type="synonym">Aegilops squarrosa</name>
    <dbReference type="NCBI Taxonomy" id="37682"/>
    <lineage>
        <taxon>Eukaryota</taxon>
        <taxon>Viridiplantae</taxon>
        <taxon>Streptophyta</taxon>
        <taxon>Embryophyta</taxon>
        <taxon>Tracheophyta</taxon>
        <taxon>Spermatophyta</taxon>
        <taxon>Magnoliopsida</taxon>
        <taxon>Liliopsida</taxon>
        <taxon>Poales</taxon>
        <taxon>Poaceae</taxon>
        <taxon>BOP clade</taxon>
        <taxon>Pooideae</taxon>
        <taxon>Triticodae</taxon>
        <taxon>Triticeae</taxon>
        <taxon>Triticinae</taxon>
        <taxon>Aegilops</taxon>
    </lineage>
</organism>
<protein>
    <recommendedName>
        <fullName evidence="1">PIR2-like helical domain-containing protein</fullName>
    </recommendedName>
</protein>
<dbReference type="PANTHER" id="PTHR33120">
    <property type="entry name" value="EXPRESSED PROTEIN-RELATED"/>
    <property type="match status" value="1"/>
</dbReference>
<dbReference type="EnsemblPlants" id="EMT28469">
    <property type="protein sequence ID" value="EMT28469"/>
    <property type="gene ID" value="F775_16254"/>
</dbReference>
<dbReference type="InterPro" id="IPR046527">
    <property type="entry name" value="PIR2-like_helical"/>
</dbReference>
<dbReference type="PANTHER" id="PTHR33120:SF54">
    <property type="entry name" value="PIR2-LIKE HELICAL DOMAIN-CONTAINING PROTEIN"/>
    <property type="match status" value="1"/>
</dbReference>